<protein>
    <recommendedName>
        <fullName evidence="8">PQ loop repeat protein</fullName>
    </recommendedName>
</protein>
<evidence type="ECO:0000256" key="1">
    <source>
        <dbReference type="ARBA" id="ARBA00004141"/>
    </source>
</evidence>
<dbReference type="PANTHER" id="PTHR16201">
    <property type="entry name" value="SEVEN TRANSMEMBRANE PROTEIN 1-RELATED"/>
    <property type="match status" value="1"/>
</dbReference>
<keyword evidence="3 5" id="KW-1133">Transmembrane helix</keyword>
<gene>
    <name evidence="6" type="ORF">KUCA_T00004671001</name>
</gene>
<reference evidence="6" key="2">
    <citation type="submission" date="2014-02" db="EMBL/GenBank/DDBJ databases">
        <title>Complete DNA sequence of /Kuraishia capsulata/ illustrates novel genomic features among budding yeasts (/Saccharomycotina/).</title>
        <authorList>
            <person name="Morales L."/>
            <person name="Noel B."/>
            <person name="Porcel B."/>
            <person name="Marcet-Houben M."/>
            <person name="Hullo M-F."/>
            <person name="Sacerdot C."/>
            <person name="Tekaia F."/>
            <person name="Leh-Louis V."/>
            <person name="Despons L."/>
            <person name="Khanna V."/>
            <person name="Aury J-M."/>
            <person name="Barbe V."/>
            <person name="Couloux A."/>
            <person name="Labadie K."/>
            <person name="Pelletier E."/>
            <person name="Souciet J-L."/>
            <person name="Boekhout T."/>
            <person name="Gabaldon T."/>
            <person name="Wincker P."/>
            <person name="Dujon B."/>
        </authorList>
    </citation>
    <scope>NUCLEOTIDE SEQUENCE</scope>
    <source>
        <strain evidence="6">CBS 1993</strain>
    </source>
</reference>
<reference evidence="6" key="1">
    <citation type="submission" date="2013-12" db="EMBL/GenBank/DDBJ databases">
        <authorList>
            <person name="Genoscope - CEA"/>
        </authorList>
    </citation>
    <scope>NUCLEOTIDE SEQUENCE</scope>
    <source>
        <strain evidence="6">CBS 1993</strain>
    </source>
</reference>
<evidence type="ECO:0000256" key="4">
    <source>
        <dbReference type="ARBA" id="ARBA00023136"/>
    </source>
</evidence>
<dbReference type="Proteomes" id="UP000019384">
    <property type="component" value="Unassembled WGS sequence"/>
</dbReference>
<evidence type="ECO:0000256" key="5">
    <source>
        <dbReference type="SAM" id="Phobius"/>
    </source>
</evidence>
<evidence type="ECO:0000256" key="3">
    <source>
        <dbReference type="ARBA" id="ARBA00022989"/>
    </source>
</evidence>
<evidence type="ECO:0000256" key="2">
    <source>
        <dbReference type="ARBA" id="ARBA00022692"/>
    </source>
</evidence>
<dbReference type="GeneID" id="34522065"/>
<feature type="transmembrane region" description="Helical" evidence="5">
    <location>
        <begin position="149"/>
        <end position="172"/>
    </location>
</feature>
<evidence type="ECO:0000313" key="7">
    <source>
        <dbReference type="Proteomes" id="UP000019384"/>
    </source>
</evidence>
<dbReference type="OrthoDB" id="19344at2759"/>
<feature type="transmembrane region" description="Helical" evidence="5">
    <location>
        <begin position="88"/>
        <end position="110"/>
    </location>
</feature>
<keyword evidence="4 5" id="KW-0472">Membrane</keyword>
<feature type="transmembrane region" description="Helical" evidence="5">
    <location>
        <begin position="12"/>
        <end position="35"/>
    </location>
</feature>
<dbReference type="AlphaFoldDB" id="W6MTV3"/>
<keyword evidence="7" id="KW-1185">Reference proteome</keyword>
<keyword evidence="2 5" id="KW-0812">Transmembrane</keyword>
<dbReference type="SMART" id="SM00679">
    <property type="entry name" value="CTNS"/>
    <property type="match status" value="2"/>
</dbReference>
<dbReference type="Pfam" id="PF04193">
    <property type="entry name" value="PQ-loop"/>
    <property type="match status" value="2"/>
</dbReference>
<sequence length="263" mass="29414">MDCSIYENPTVIGFASSVLFAFAIFLSYLPQHLLIISRRTSEGLSPIFLLLGSASGISSLSNLILVTYPGRVCCSVISRFGCLSSQLGLLQVGVQSISYCLILVLCVALAQDNSAKRKQLLLVYRVFWVYTLISFGAVVYLLYFQNESFSSLLWFANFCGILSSILGGVQYFPQIATTYKLQHAGTLSISMMFMQTPGGFLWSFLLYSQPGSRWSSWLPYLTAAILQLVLLIMCLYYRHFTIVESEIIQEIAEDMVDERTPLV</sequence>
<organism evidence="6 7">
    <name type="scientific">Kuraishia capsulata CBS 1993</name>
    <dbReference type="NCBI Taxonomy" id="1382522"/>
    <lineage>
        <taxon>Eukaryota</taxon>
        <taxon>Fungi</taxon>
        <taxon>Dikarya</taxon>
        <taxon>Ascomycota</taxon>
        <taxon>Saccharomycotina</taxon>
        <taxon>Pichiomycetes</taxon>
        <taxon>Pichiales</taxon>
        <taxon>Pichiaceae</taxon>
        <taxon>Kuraishia</taxon>
    </lineage>
</organism>
<dbReference type="RefSeq" id="XP_022460677.1">
    <property type="nucleotide sequence ID" value="XM_022601430.1"/>
</dbReference>
<feature type="transmembrane region" description="Helical" evidence="5">
    <location>
        <begin position="184"/>
        <end position="205"/>
    </location>
</feature>
<dbReference type="GO" id="GO:0016020">
    <property type="term" value="C:membrane"/>
    <property type="evidence" value="ECO:0007669"/>
    <property type="project" value="UniProtKB-SubCell"/>
</dbReference>
<feature type="transmembrane region" description="Helical" evidence="5">
    <location>
        <begin position="122"/>
        <end position="143"/>
    </location>
</feature>
<dbReference type="PANTHER" id="PTHR16201:SF11">
    <property type="entry name" value="PQ-LOOP REPEAT-CONTAINING PROTEIN"/>
    <property type="match status" value="1"/>
</dbReference>
<name>W6MTV3_9ASCO</name>
<comment type="subcellular location">
    <subcellularLocation>
        <location evidence="1">Membrane</location>
        <topology evidence="1">Multi-pass membrane protein</topology>
    </subcellularLocation>
</comment>
<dbReference type="Gene3D" id="1.20.1280.290">
    <property type="match status" value="1"/>
</dbReference>
<proteinExistence type="predicted"/>
<evidence type="ECO:0000313" key="6">
    <source>
        <dbReference type="EMBL" id="CDK28687.1"/>
    </source>
</evidence>
<evidence type="ECO:0008006" key="8">
    <source>
        <dbReference type="Google" id="ProtNLM"/>
    </source>
</evidence>
<feature type="transmembrane region" description="Helical" evidence="5">
    <location>
        <begin position="217"/>
        <end position="237"/>
    </location>
</feature>
<dbReference type="EMBL" id="HG793129">
    <property type="protein sequence ID" value="CDK28687.1"/>
    <property type="molecule type" value="Genomic_DNA"/>
</dbReference>
<dbReference type="InterPro" id="IPR006603">
    <property type="entry name" value="PQ-loop_rpt"/>
</dbReference>
<dbReference type="HOGENOM" id="CLU_033734_1_0_1"/>
<accession>W6MTV3</accession>
<feature type="transmembrane region" description="Helical" evidence="5">
    <location>
        <begin position="47"/>
        <end position="68"/>
    </location>
</feature>
<dbReference type="InterPro" id="IPR051415">
    <property type="entry name" value="LAAT-1"/>
</dbReference>